<dbReference type="PROSITE" id="PS50931">
    <property type="entry name" value="HTH_LYSR"/>
    <property type="match status" value="1"/>
</dbReference>
<dbReference type="InterPro" id="IPR036390">
    <property type="entry name" value="WH_DNA-bd_sf"/>
</dbReference>
<keyword evidence="2" id="KW-0805">Transcription regulation</keyword>
<proteinExistence type="inferred from homology"/>
<sequence>MRNIDLESLHIFKTVVDFGGITKAASQLNRVQSNITTRVKNLEDRLGVKLFQRQGGKLVLSSEGKVLLAYAERLLRLSSEAETAIRSGTPRGVLRIGTMESTAAARLPPLLSRYHQQYPDVQIELVTGTSGALVDKVRRFEVEAAFVAEPFAATDLEMIDAFEEELVLITPKNSPSIKTPKDLQKRTLIAFSTGCSYRRILEDWLGMSSVVPDRVLELASYHAIVACVAAGSGIAIVPRSVLGAVRAEAEVEAFALPKKVACAKTKLVWRSGHHSVALDALRGELPPKKH</sequence>
<accession>A0A3A3FTF0</accession>
<dbReference type="GO" id="GO:0000976">
    <property type="term" value="F:transcription cis-regulatory region binding"/>
    <property type="evidence" value="ECO:0007669"/>
    <property type="project" value="TreeGrafter"/>
</dbReference>
<keyword evidence="3" id="KW-0238">DNA-binding</keyword>
<name>A0A3A3FTF0_9BURK</name>
<evidence type="ECO:0000256" key="2">
    <source>
        <dbReference type="ARBA" id="ARBA00023015"/>
    </source>
</evidence>
<dbReference type="AlphaFoldDB" id="A0A3A3FTF0"/>
<dbReference type="InterPro" id="IPR000847">
    <property type="entry name" value="LysR_HTH_N"/>
</dbReference>
<gene>
    <name evidence="6" type="ORF">D3871_12945</name>
</gene>
<dbReference type="GO" id="GO:0003700">
    <property type="term" value="F:DNA-binding transcription factor activity"/>
    <property type="evidence" value="ECO:0007669"/>
    <property type="project" value="InterPro"/>
</dbReference>
<dbReference type="PRINTS" id="PR00039">
    <property type="entry name" value="HTHLYSR"/>
</dbReference>
<evidence type="ECO:0000313" key="7">
    <source>
        <dbReference type="Proteomes" id="UP000265955"/>
    </source>
</evidence>
<dbReference type="SUPFAM" id="SSF53850">
    <property type="entry name" value="Periplasmic binding protein-like II"/>
    <property type="match status" value="1"/>
</dbReference>
<dbReference type="CDD" id="cd08442">
    <property type="entry name" value="PBP2_YofA_SoxR_like"/>
    <property type="match status" value="1"/>
</dbReference>
<reference evidence="7" key="1">
    <citation type="submission" date="2018-09" db="EMBL/GenBank/DDBJ databases">
        <authorList>
            <person name="Zhu H."/>
        </authorList>
    </citation>
    <scope>NUCLEOTIDE SEQUENCE [LARGE SCALE GENOMIC DNA]</scope>
    <source>
        <strain evidence="7">K1R23-30</strain>
    </source>
</reference>
<organism evidence="6 7">
    <name type="scientific">Noviherbaspirillum saxi</name>
    <dbReference type="NCBI Taxonomy" id="2320863"/>
    <lineage>
        <taxon>Bacteria</taxon>
        <taxon>Pseudomonadati</taxon>
        <taxon>Pseudomonadota</taxon>
        <taxon>Betaproteobacteria</taxon>
        <taxon>Burkholderiales</taxon>
        <taxon>Oxalobacteraceae</taxon>
        <taxon>Noviherbaspirillum</taxon>
    </lineage>
</organism>
<dbReference type="Proteomes" id="UP000265955">
    <property type="component" value="Unassembled WGS sequence"/>
</dbReference>
<dbReference type="InterPro" id="IPR005119">
    <property type="entry name" value="LysR_subst-bd"/>
</dbReference>
<comment type="caution">
    <text evidence="6">The sequence shown here is derived from an EMBL/GenBank/DDBJ whole genome shotgun (WGS) entry which is preliminary data.</text>
</comment>
<dbReference type="InterPro" id="IPR036388">
    <property type="entry name" value="WH-like_DNA-bd_sf"/>
</dbReference>
<dbReference type="PANTHER" id="PTHR30126:SF40">
    <property type="entry name" value="HTH-TYPE TRANSCRIPTIONAL REGULATOR GLTR"/>
    <property type="match status" value="1"/>
</dbReference>
<evidence type="ECO:0000256" key="3">
    <source>
        <dbReference type="ARBA" id="ARBA00023125"/>
    </source>
</evidence>
<feature type="domain" description="HTH lysR-type" evidence="5">
    <location>
        <begin position="4"/>
        <end position="61"/>
    </location>
</feature>
<dbReference type="Gene3D" id="3.40.190.290">
    <property type="match status" value="1"/>
</dbReference>
<dbReference type="Pfam" id="PF00126">
    <property type="entry name" value="HTH_1"/>
    <property type="match status" value="1"/>
</dbReference>
<dbReference type="OrthoDB" id="464481at2"/>
<evidence type="ECO:0000259" key="5">
    <source>
        <dbReference type="PROSITE" id="PS50931"/>
    </source>
</evidence>
<evidence type="ECO:0000256" key="4">
    <source>
        <dbReference type="ARBA" id="ARBA00023163"/>
    </source>
</evidence>
<dbReference type="PANTHER" id="PTHR30126">
    <property type="entry name" value="HTH-TYPE TRANSCRIPTIONAL REGULATOR"/>
    <property type="match status" value="1"/>
</dbReference>
<dbReference type="Pfam" id="PF03466">
    <property type="entry name" value="LysR_substrate"/>
    <property type="match status" value="1"/>
</dbReference>
<evidence type="ECO:0000256" key="1">
    <source>
        <dbReference type="ARBA" id="ARBA00009437"/>
    </source>
</evidence>
<dbReference type="RefSeq" id="WP_119769266.1">
    <property type="nucleotide sequence ID" value="NZ_QYUO01000001.1"/>
</dbReference>
<protein>
    <submittedName>
        <fullName evidence="6">LysR family transcriptional regulator</fullName>
    </submittedName>
</protein>
<comment type="similarity">
    <text evidence="1">Belongs to the LysR transcriptional regulatory family.</text>
</comment>
<dbReference type="Gene3D" id="1.10.10.10">
    <property type="entry name" value="Winged helix-like DNA-binding domain superfamily/Winged helix DNA-binding domain"/>
    <property type="match status" value="1"/>
</dbReference>
<keyword evidence="4" id="KW-0804">Transcription</keyword>
<evidence type="ECO:0000313" key="6">
    <source>
        <dbReference type="EMBL" id="RJF99326.1"/>
    </source>
</evidence>
<dbReference type="SUPFAM" id="SSF46785">
    <property type="entry name" value="Winged helix' DNA-binding domain"/>
    <property type="match status" value="1"/>
</dbReference>
<keyword evidence="7" id="KW-1185">Reference proteome</keyword>
<dbReference type="EMBL" id="QYUO01000001">
    <property type="protein sequence ID" value="RJF99326.1"/>
    <property type="molecule type" value="Genomic_DNA"/>
</dbReference>